<evidence type="ECO:0000313" key="8">
    <source>
        <dbReference type="Proteomes" id="UP000027361"/>
    </source>
</evidence>
<dbReference type="EMBL" id="JMSN01000030">
    <property type="protein sequence ID" value="KDN47354.1"/>
    <property type="molecule type" value="Genomic_DNA"/>
</dbReference>
<feature type="compositionally biased region" description="Basic and acidic residues" evidence="5">
    <location>
        <begin position="1017"/>
        <end position="1028"/>
    </location>
</feature>
<feature type="region of interest" description="Disordered" evidence="5">
    <location>
        <begin position="764"/>
        <end position="783"/>
    </location>
</feature>
<dbReference type="OrthoDB" id="5348404at2759"/>
<comment type="caution">
    <text evidence="7">The sequence shown here is derived from an EMBL/GenBank/DDBJ whole genome shotgun (WGS) entry which is preliminary data.</text>
</comment>
<feature type="transmembrane region" description="Helical" evidence="6">
    <location>
        <begin position="101"/>
        <end position="119"/>
    </location>
</feature>
<evidence type="ECO:0000256" key="5">
    <source>
        <dbReference type="SAM" id="MobiDB-lite"/>
    </source>
</evidence>
<dbReference type="STRING" id="1037660.A0A066W8H9"/>
<dbReference type="GO" id="GO:0016020">
    <property type="term" value="C:membrane"/>
    <property type="evidence" value="ECO:0007669"/>
    <property type="project" value="UniProtKB-SubCell"/>
</dbReference>
<organism evidence="7 8">
    <name type="scientific">Tilletiaria anomala (strain ATCC 24038 / CBS 436.72 / UBC 951)</name>
    <dbReference type="NCBI Taxonomy" id="1037660"/>
    <lineage>
        <taxon>Eukaryota</taxon>
        <taxon>Fungi</taxon>
        <taxon>Dikarya</taxon>
        <taxon>Basidiomycota</taxon>
        <taxon>Ustilaginomycotina</taxon>
        <taxon>Exobasidiomycetes</taxon>
        <taxon>Georgefischeriales</taxon>
        <taxon>Tilletiariaceae</taxon>
        <taxon>Tilletiaria</taxon>
    </lineage>
</organism>
<dbReference type="Pfam" id="PF03619">
    <property type="entry name" value="Solute_trans_a"/>
    <property type="match status" value="1"/>
</dbReference>
<feature type="compositionally biased region" description="Polar residues" evidence="5">
    <location>
        <begin position="886"/>
        <end position="907"/>
    </location>
</feature>
<proteinExistence type="predicted"/>
<feature type="transmembrane region" description="Helical" evidence="6">
    <location>
        <begin position="68"/>
        <end position="89"/>
    </location>
</feature>
<dbReference type="RefSeq" id="XP_013243843.1">
    <property type="nucleotide sequence ID" value="XM_013388389.1"/>
</dbReference>
<name>A0A066W8H9_TILAU</name>
<feature type="compositionally biased region" description="Low complexity" evidence="5">
    <location>
        <begin position="1217"/>
        <end position="1227"/>
    </location>
</feature>
<dbReference type="Proteomes" id="UP000027361">
    <property type="component" value="Unassembled WGS sequence"/>
</dbReference>
<feature type="compositionally biased region" description="Low complexity" evidence="5">
    <location>
        <begin position="941"/>
        <end position="954"/>
    </location>
</feature>
<dbReference type="SMART" id="SM01417">
    <property type="entry name" value="Solute_trans_a"/>
    <property type="match status" value="1"/>
</dbReference>
<evidence type="ECO:0000256" key="3">
    <source>
        <dbReference type="ARBA" id="ARBA00022989"/>
    </source>
</evidence>
<feature type="region of interest" description="Disordered" evidence="5">
    <location>
        <begin position="1128"/>
        <end position="1255"/>
    </location>
</feature>
<comment type="subcellular location">
    <subcellularLocation>
        <location evidence="1">Membrane</location>
        <topology evidence="1">Multi-pass membrane protein</topology>
    </subcellularLocation>
</comment>
<evidence type="ECO:0000256" key="1">
    <source>
        <dbReference type="ARBA" id="ARBA00004141"/>
    </source>
</evidence>
<feature type="region of interest" description="Disordered" evidence="5">
    <location>
        <begin position="426"/>
        <end position="472"/>
    </location>
</feature>
<dbReference type="AlphaFoldDB" id="A0A066W8H9"/>
<keyword evidence="8" id="KW-1185">Reference proteome</keyword>
<keyword evidence="2 6" id="KW-0812">Transmembrane</keyword>
<accession>A0A066W8H9</accession>
<sequence length="1255" mass="138058">MVNFTCPADPVMPKDPVPFISNGNINFKAHDVGWLVTIFFTLVATFASFWLIFKHLTYYTCPLQQRHIVRMLFMVPIYAIVSCFSYLFYQEAIYYQTIRDCYEAVVITSFFYLFLQYLGDTRAEQHAVFKQVKLKKWMWPMGWLKAKPKTGLGFLWVMKICILQYAVIRPVCTLAAVGLQYFGLYCLNSFMPWFGHVWISAAISISVSVAMFCILQFYMPLKKELAPYQPVLKFLAVKSTVFLTFWQDSLLSILVFFKVIKPSQYFSATEVQVGINALLETFEMVIFAFLHIKAFNYRVYRPADQKRTTSRWRALCNVLDFRDWFFEMKDSTIYLTHKAQGRTYSYVEDVRAQKYKILQEAMGRGRDEELLRQIEHERETLPAFWKKGSEKEGQGDDGAHGNDETNVGDLDIEKLGARSIPVGCNKMATKADSRSGKNKSGKMLTNASDSPLVKLEALGPPEGPGGEGEGDEEDGLLEYAARISKLDALLNPESNRQKQHPELTLFHRPPVFDGELGPADPQLEDDWRAHSLWSEVYDIRKGKKDEQRHSRNDEKDEGDGHKRERSWWRSLRDRLSGSWGGEGGTQDKDAMDDAAAEKVPIIQEEEEVDEASEHPLPNARSKEGFVADPSRFAFESPLDALMATAARGEKPSVRAGRAGVGSGFGGTGVRAASEEKPEQAPYFMPLPVSRAVPIPVSVQVSSSAALQHVQSTVALHRNDSLAVQSSKVASLCAYTSTSASQGGPIERFAMSEARATIANTGAGAAPAAQPTQLPHVPTEPSAVGVGSIRWAPQDTPREMQKEALAAKAASSVAGDRIGWGAKSWQPSQGTAVGPKGMKINLVMPGSLSGSSTPASSKPAVASTSLPIAPSMLPKLAVEVPHAQAQHVPQSRPSLDLRSQNTAASPPSRSVPPHISRIEQWCGQAAVIPSSMPIDQRQSELSQPRARSSSQSQLRGTHEQQSQRTSVQERALPSVQPRPGGESAGKAPHHMLNHTETGRARRTSAPPAPNVKVQAAEPQKRKGKDKDRYNTTTDIPAPSQMGQQVADEDPFAAGAHALEADATPEESPKSARVIASTKATSGPKHPHLSCVQAAGGSAFAVGSIVTPRALAQASALPHHHLQQQQMQMRMKPTSPSQPCYGQPLSPMQGSSLHRGVPSPQAAYAHPSIRTSRQASMPTPSAYHRPPALPHAPSQRTQGLQHSNQMHNRYTGEPTRSGRSQPHQQQQDRPPQRPRHSMPPATPAPKAGQFGRIEYID</sequence>
<gene>
    <name evidence="7" type="ORF">K437DRAFT_100095</name>
</gene>
<feature type="compositionally biased region" description="Polar residues" evidence="5">
    <location>
        <begin position="1132"/>
        <end position="1150"/>
    </location>
</feature>
<feature type="transmembrane region" description="Helical" evidence="6">
    <location>
        <begin position="32"/>
        <end position="53"/>
    </location>
</feature>
<evidence type="ECO:0000256" key="2">
    <source>
        <dbReference type="ARBA" id="ARBA00022692"/>
    </source>
</evidence>
<feature type="region of interest" description="Disordered" evidence="5">
    <location>
        <begin position="880"/>
        <end position="913"/>
    </location>
</feature>
<dbReference type="PANTHER" id="PTHR23423">
    <property type="entry name" value="ORGANIC SOLUTE TRANSPORTER-RELATED"/>
    <property type="match status" value="1"/>
</dbReference>
<dbReference type="InParanoid" id="A0A066W8H9"/>
<keyword evidence="4 6" id="KW-0472">Membrane</keyword>
<feature type="transmembrane region" description="Helical" evidence="6">
    <location>
        <begin position="162"/>
        <end position="185"/>
    </location>
</feature>
<feature type="compositionally biased region" description="Polar residues" evidence="5">
    <location>
        <begin position="1192"/>
        <end position="1206"/>
    </location>
</feature>
<feature type="region of interest" description="Disordered" evidence="5">
    <location>
        <begin position="934"/>
        <end position="1043"/>
    </location>
</feature>
<dbReference type="GeneID" id="25261198"/>
<feature type="compositionally biased region" description="Basic and acidic residues" evidence="5">
    <location>
        <begin position="387"/>
        <end position="403"/>
    </location>
</feature>
<evidence type="ECO:0000256" key="6">
    <source>
        <dbReference type="SAM" id="Phobius"/>
    </source>
</evidence>
<feature type="compositionally biased region" description="Basic and acidic residues" evidence="5">
    <location>
        <begin position="538"/>
        <end position="575"/>
    </location>
</feature>
<dbReference type="HOGENOM" id="CLU_265394_0_0_1"/>
<feature type="region of interest" description="Disordered" evidence="5">
    <location>
        <begin position="382"/>
        <end position="410"/>
    </location>
</feature>
<feature type="compositionally biased region" description="Polar residues" evidence="5">
    <location>
        <begin position="1167"/>
        <end position="1177"/>
    </location>
</feature>
<evidence type="ECO:0000313" key="7">
    <source>
        <dbReference type="EMBL" id="KDN47354.1"/>
    </source>
</evidence>
<feature type="region of interest" description="Disordered" evidence="5">
    <location>
        <begin position="538"/>
        <end position="624"/>
    </location>
</feature>
<keyword evidence="3 6" id="KW-1133">Transmembrane helix</keyword>
<evidence type="ECO:0000256" key="4">
    <source>
        <dbReference type="ARBA" id="ARBA00023136"/>
    </source>
</evidence>
<feature type="compositionally biased region" description="Polar residues" evidence="5">
    <location>
        <begin position="958"/>
        <end position="967"/>
    </location>
</feature>
<reference evidence="7 8" key="1">
    <citation type="submission" date="2014-05" db="EMBL/GenBank/DDBJ databases">
        <title>Draft genome sequence of a rare smut relative, Tilletiaria anomala UBC 951.</title>
        <authorList>
            <consortium name="DOE Joint Genome Institute"/>
            <person name="Toome M."/>
            <person name="Kuo A."/>
            <person name="Henrissat B."/>
            <person name="Lipzen A."/>
            <person name="Tritt A."/>
            <person name="Yoshinaga Y."/>
            <person name="Zane M."/>
            <person name="Barry K."/>
            <person name="Grigoriev I.V."/>
            <person name="Spatafora J.W."/>
            <person name="Aimea M.C."/>
        </authorList>
    </citation>
    <scope>NUCLEOTIDE SEQUENCE [LARGE SCALE GENOMIC DNA]</scope>
    <source>
        <strain evidence="7 8">UBC 951</strain>
    </source>
</reference>
<feature type="transmembrane region" description="Helical" evidence="6">
    <location>
        <begin position="197"/>
        <end position="219"/>
    </location>
</feature>
<dbReference type="InterPro" id="IPR005178">
    <property type="entry name" value="Ostalpha/TMEM184C"/>
</dbReference>
<protein>
    <submittedName>
        <fullName evidence="7">DUF300-domain-containing protein</fullName>
    </submittedName>
</protein>
<feature type="region of interest" description="Disordered" evidence="5">
    <location>
        <begin position="1049"/>
        <end position="1068"/>
    </location>
</feature>